<dbReference type="STRING" id="1392250.A0A2I2G2Z4"/>
<reference evidence="2 3" key="1">
    <citation type="submission" date="2016-12" db="EMBL/GenBank/DDBJ databases">
        <title>The genomes of Aspergillus section Nigri reveals drivers in fungal speciation.</title>
        <authorList>
            <consortium name="DOE Joint Genome Institute"/>
            <person name="Vesth T.C."/>
            <person name="Nybo J."/>
            <person name="Theobald S."/>
            <person name="Brandl J."/>
            <person name="Frisvad J.C."/>
            <person name="Nielsen K.F."/>
            <person name="Lyhne E.K."/>
            <person name="Kogle M.E."/>
            <person name="Kuo A."/>
            <person name="Riley R."/>
            <person name="Clum A."/>
            <person name="Nolan M."/>
            <person name="Lipzen A."/>
            <person name="Salamov A."/>
            <person name="Henrissat B."/>
            <person name="Wiebenga A."/>
            <person name="De Vries R.P."/>
            <person name="Grigoriev I.V."/>
            <person name="Mortensen U.H."/>
            <person name="Andersen M.R."/>
            <person name="Baker S.E."/>
        </authorList>
    </citation>
    <scope>NUCLEOTIDE SEQUENCE [LARGE SCALE GENOMIC DNA]</scope>
    <source>
        <strain evidence="2 3">IBT 23096</strain>
    </source>
</reference>
<accession>A0A2I2G2Z4</accession>
<evidence type="ECO:0008006" key="4">
    <source>
        <dbReference type="Google" id="ProtNLM"/>
    </source>
</evidence>
<dbReference type="GO" id="GO:0033167">
    <property type="term" value="C:ARC complex"/>
    <property type="evidence" value="ECO:0007669"/>
    <property type="project" value="InterPro"/>
</dbReference>
<dbReference type="Proteomes" id="UP000234275">
    <property type="component" value="Unassembled WGS sequence"/>
</dbReference>
<dbReference type="RefSeq" id="XP_024702543.1">
    <property type="nucleotide sequence ID" value="XM_024844595.1"/>
</dbReference>
<feature type="region of interest" description="Disordered" evidence="1">
    <location>
        <begin position="398"/>
        <end position="429"/>
    </location>
</feature>
<feature type="region of interest" description="Disordered" evidence="1">
    <location>
        <begin position="1"/>
        <end position="27"/>
    </location>
</feature>
<dbReference type="InterPro" id="IPR018606">
    <property type="entry name" value="Arb1"/>
</dbReference>
<dbReference type="EMBL" id="MSFO01000006">
    <property type="protein sequence ID" value="PLB47241.1"/>
    <property type="molecule type" value="Genomic_DNA"/>
</dbReference>
<dbReference type="Pfam" id="PF09692">
    <property type="entry name" value="Arb1"/>
    <property type="match status" value="1"/>
</dbReference>
<sequence>MGPKKKKKSKKKPKSKRGKNKPTGFEEYYVDAPMTPEQFEEEKSIYDVRIEDALLRYMKNRRIESDRRHIFMKYLTYGGVEVGPKMFAGVDEQDMKEMDNEQILIARAQTSINHEKLNLLVDFDAVVKGYLTSYFPYFFNPETEETIKLGTVTIRNFLSYLLYHDVCPEHNESIDAARRSCDIASKELWDNQQFTVKAPGDFNAACSTLFGGFLYDMYVEDDKWQNPKDNGVRMTRDIARKVVKFALAGAGSNEQAQRFRDLANSNALRAMLVEDIHGFEVTAVFPIDPDVRNFYQEYAPDLHPVGRITGRAYFDPGKPAYDLSQEERLEWALGNIQMPEFEFFLEEELLKHCYPGMKIMTSVWELNCGLHFFEDIQTAYCSIYTVLCNDLMLGWKKPRDLTNGEDDEEDDNDAGEDKDENAGNGGATK</sequence>
<feature type="compositionally biased region" description="Basic residues" evidence="1">
    <location>
        <begin position="1"/>
        <end position="20"/>
    </location>
</feature>
<evidence type="ECO:0000313" key="3">
    <source>
        <dbReference type="Proteomes" id="UP000234275"/>
    </source>
</evidence>
<organism evidence="2 3">
    <name type="scientific">Aspergillus steynii IBT 23096</name>
    <dbReference type="NCBI Taxonomy" id="1392250"/>
    <lineage>
        <taxon>Eukaryota</taxon>
        <taxon>Fungi</taxon>
        <taxon>Dikarya</taxon>
        <taxon>Ascomycota</taxon>
        <taxon>Pezizomycotina</taxon>
        <taxon>Eurotiomycetes</taxon>
        <taxon>Eurotiomycetidae</taxon>
        <taxon>Eurotiales</taxon>
        <taxon>Aspergillaceae</taxon>
        <taxon>Aspergillus</taxon>
        <taxon>Aspergillus subgen. Circumdati</taxon>
    </lineage>
</organism>
<dbReference type="GeneID" id="36552295"/>
<comment type="caution">
    <text evidence="2">The sequence shown here is derived from an EMBL/GenBank/DDBJ whole genome shotgun (WGS) entry which is preliminary data.</text>
</comment>
<gene>
    <name evidence="2" type="ORF">P170DRAFT_363673</name>
</gene>
<evidence type="ECO:0000313" key="2">
    <source>
        <dbReference type="EMBL" id="PLB47241.1"/>
    </source>
</evidence>
<dbReference type="OrthoDB" id="435402at2759"/>
<dbReference type="GO" id="GO:0031047">
    <property type="term" value="P:regulatory ncRNA-mediated gene silencing"/>
    <property type="evidence" value="ECO:0007669"/>
    <property type="project" value="InterPro"/>
</dbReference>
<feature type="compositionally biased region" description="Acidic residues" evidence="1">
    <location>
        <begin position="403"/>
        <end position="419"/>
    </location>
</feature>
<name>A0A2I2G2Z4_9EURO</name>
<proteinExistence type="predicted"/>
<protein>
    <recommendedName>
        <fullName evidence="4">Argonaute complex, subunit Arb1</fullName>
    </recommendedName>
</protein>
<dbReference type="AlphaFoldDB" id="A0A2I2G2Z4"/>
<evidence type="ECO:0000256" key="1">
    <source>
        <dbReference type="SAM" id="MobiDB-lite"/>
    </source>
</evidence>
<dbReference type="VEuPathDB" id="FungiDB:P170DRAFT_363673"/>
<keyword evidence="3" id="KW-1185">Reference proteome</keyword>